<keyword evidence="1" id="KW-0472">Membrane</keyword>
<feature type="transmembrane region" description="Helical" evidence="1">
    <location>
        <begin position="297"/>
        <end position="317"/>
    </location>
</feature>
<reference evidence="3" key="1">
    <citation type="submission" date="2016-10" db="EMBL/GenBank/DDBJ databases">
        <authorList>
            <person name="Varghese N."/>
            <person name="Submissions S."/>
        </authorList>
    </citation>
    <scope>NUCLEOTIDE SEQUENCE [LARGE SCALE GENOMIC DNA]</scope>
    <source>
        <strain evidence="3">DSM 11526</strain>
    </source>
</reference>
<keyword evidence="3" id="KW-1185">Reference proteome</keyword>
<feature type="transmembrane region" description="Helical" evidence="1">
    <location>
        <begin position="225"/>
        <end position="246"/>
    </location>
</feature>
<feature type="transmembrane region" description="Helical" evidence="1">
    <location>
        <begin position="199"/>
        <end position="219"/>
    </location>
</feature>
<dbReference type="InterPro" id="IPR002798">
    <property type="entry name" value="SpoIIM-like"/>
</dbReference>
<gene>
    <name evidence="2" type="ORF">SAMN02745729_10944</name>
</gene>
<dbReference type="STRING" id="1122198.SAMN02745729_10944"/>
<evidence type="ECO:0000256" key="1">
    <source>
        <dbReference type="SAM" id="Phobius"/>
    </source>
</evidence>
<protein>
    <submittedName>
        <fullName evidence="2">Uncharacterized membrane protein SpoIIM, required for sporulation</fullName>
    </submittedName>
</protein>
<evidence type="ECO:0000313" key="2">
    <source>
        <dbReference type="EMBL" id="SEA87853.1"/>
    </source>
</evidence>
<feature type="transmembrane region" description="Helical" evidence="1">
    <location>
        <begin position="267"/>
        <end position="285"/>
    </location>
</feature>
<name>A0A1H4ES10_9GAMM</name>
<dbReference type="Proteomes" id="UP000242469">
    <property type="component" value="Unassembled WGS sequence"/>
</dbReference>
<dbReference type="Pfam" id="PF01944">
    <property type="entry name" value="SpoIIM"/>
    <property type="match status" value="1"/>
</dbReference>
<dbReference type="PANTHER" id="PTHR35337">
    <property type="entry name" value="SLR1478 PROTEIN"/>
    <property type="match status" value="1"/>
</dbReference>
<evidence type="ECO:0000313" key="3">
    <source>
        <dbReference type="Proteomes" id="UP000242469"/>
    </source>
</evidence>
<dbReference type="AlphaFoldDB" id="A0A1H4ES10"/>
<accession>A0A1H4ES10</accession>
<sequence length="323" mass="35940">MKEKDFEQQHEWLWQQFETQVESCLNGGGTPDAAFPERYRQLCGQLSLARQREYSEGLVARLNRLVMLGHHLLYRRDTGASMQRLGQALAEFVAALRRHRRYLLCSALLFILPALVMGAGSYLSETFTYSLISTEQAAELESMYDPANERLGPERDAETDLAMFGYYISHNIGIAFQAFAGGMFFGLGTVLIVLHNGLYLGAVAGYLTRAGFAITFYPFVIGHGAFELTAIVICGAAGLMIGHALIHPGRWRRLDALRRAAAEAVKLMYGAMFMLFVAAFLEAFWSSSSTLPVAVKLGTGALLWLFVLWFCFFSNLGGRRESV</sequence>
<dbReference type="PANTHER" id="PTHR35337:SF1">
    <property type="entry name" value="SLR1478 PROTEIN"/>
    <property type="match status" value="1"/>
</dbReference>
<keyword evidence="1" id="KW-0812">Transmembrane</keyword>
<dbReference type="EMBL" id="FNRJ01000009">
    <property type="protein sequence ID" value="SEA87853.1"/>
    <property type="molecule type" value="Genomic_DNA"/>
</dbReference>
<feature type="transmembrane region" description="Helical" evidence="1">
    <location>
        <begin position="172"/>
        <end position="194"/>
    </location>
</feature>
<organism evidence="2 3">
    <name type="scientific">Marinobacterium iners DSM 11526</name>
    <dbReference type="NCBI Taxonomy" id="1122198"/>
    <lineage>
        <taxon>Bacteria</taxon>
        <taxon>Pseudomonadati</taxon>
        <taxon>Pseudomonadota</taxon>
        <taxon>Gammaproteobacteria</taxon>
        <taxon>Oceanospirillales</taxon>
        <taxon>Oceanospirillaceae</taxon>
        <taxon>Marinobacterium</taxon>
    </lineage>
</organism>
<dbReference type="RefSeq" id="WP_091826809.1">
    <property type="nucleotide sequence ID" value="NZ_FNRJ01000009.1"/>
</dbReference>
<proteinExistence type="predicted"/>
<feature type="transmembrane region" description="Helical" evidence="1">
    <location>
        <begin position="102"/>
        <end position="123"/>
    </location>
</feature>
<keyword evidence="1" id="KW-1133">Transmembrane helix</keyword>
<dbReference type="OrthoDB" id="9792847at2"/>